<reference evidence="1 2" key="1">
    <citation type="submission" date="2016-10" db="EMBL/GenBank/DDBJ databases">
        <authorList>
            <person name="de Groot N.N."/>
        </authorList>
    </citation>
    <scope>NUCLEOTIDE SEQUENCE [LARGE SCALE GENOMIC DNA]</scope>
    <source>
        <strain evidence="2">P4B,CCM 7963,CECT 7998,DSM 25260,IBRC-M 10614,KCTC 13821</strain>
    </source>
</reference>
<evidence type="ECO:0000313" key="1">
    <source>
        <dbReference type="EMBL" id="SDI03136.1"/>
    </source>
</evidence>
<dbReference type="RefSeq" id="WP_091583661.1">
    <property type="nucleotide sequence ID" value="NZ_FNDU01000004.1"/>
</dbReference>
<dbReference type="Proteomes" id="UP000199017">
    <property type="component" value="Unassembled WGS sequence"/>
</dbReference>
<evidence type="ECO:0000313" key="2">
    <source>
        <dbReference type="Proteomes" id="UP000199017"/>
    </source>
</evidence>
<organism evidence="1 2">
    <name type="scientific">Alteribacillus bidgolensis</name>
    <dbReference type="NCBI Taxonomy" id="930129"/>
    <lineage>
        <taxon>Bacteria</taxon>
        <taxon>Bacillati</taxon>
        <taxon>Bacillota</taxon>
        <taxon>Bacilli</taxon>
        <taxon>Bacillales</taxon>
        <taxon>Bacillaceae</taxon>
        <taxon>Alteribacillus</taxon>
    </lineage>
</organism>
<sequence>MRVYGNDNKDAEAREWKRGYFLLSNSPMMAAVIDKEDFFSMEIYKADKKGKKPKKAWNKANKRYRFCHYYKMYTEQKGNTVEEYAVLQKTMSAPK</sequence>
<dbReference type="AlphaFoldDB" id="A0A1G8H906"/>
<accession>A0A1G8H906</accession>
<proteinExistence type="predicted"/>
<protein>
    <submittedName>
        <fullName evidence="1">Uncharacterized protein</fullName>
    </submittedName>
</protein>
<dbReference type="EMBL" id="FNDU01000004">
    <property type="protein sequence ID" value="SDI03136.1"/>
    <property type="molecule type" value="Genomic_DNA"/>
</dbReference>
<name>A0A1G8H906_9BACI</name>
<gene>
    <name evidence="1" type="ORF">SAMN05216352_104160</name>
</gene>
<keyword evidence="2" id="KW-1185">Reference proteome</keyword>